<reference evidence="9" key="1">
    <citation type="journal article" date="2019" name="Int. J. Syst. Evol. Microbiol.">
        <title>The Global Catalogue of Microorganisms (GCM) 10K type strain sequencing project: providing services to taxonomists for standard genome sequencing and annotation.</title>
        <authorList>
            <consortium name="The Broad Institute Genomics Platform"/>
            <consortium name="The Broad Institute Genome Sequencing Center for Infectious Disease"/>
            <person name="Wu L."/>
            <person name="Ma J."/>
        </authorList>
    </citation>
    <scope>NUCLEOTIDE SEQUENCE [LARGE SCALE GENOMIC DNA]</scope>
    <source>
        <strain evidence="9">JCM 17138</strain>
    </source>
</reference>
<protein>
    <recommendedName>
        <fullName evidence="7">Type II secretion system protein GspF domain-containing protein</fullName>
    </recommendedName>
</protein>
<name>A0ABP7JAG6_9ACTN</name>
<dbReference type="EMBL" id="BAABDE010000034">
    <property type="protein sequence ID" value="GAA3838252.1"/>
    <property type="molecule type" value="Genomic_DNA"/>
</dbReference>
<organism evidence="8 9">
    <name type="scientific">Streptomyces coacervatus</name>
    <dbReference type="NCBI Taxonomy" id="647381"/>
    <lineage>
        <taxon>Bacteria</taxon>
        <taxon>Bacillati</taxon>
        <taxon>Actinomycetota</taxon>
        <taxon>Actinomycetes</taxon>
        <taxon>Kitasatosporales</taxon>
        <taxon>Streptomycetaceae</taxon>
        <taxon>Streptomyces</taxon>
    </lineage>
</organism>
<feature type="transmembrane region" description="Helical" evidence="6">
    <location>
        <begin position="6"/>
        <end position="23"/>
    </location>
</feature>
<comment type="caution">
    <text evidence="8">The sequence shown here is derived from an EMBL/GenBank/DDBJ whole genome shotgun (WGS) entry which is preliminary data.</text>
</comment>
<evidence type="ECO:0000313" key="8">
    <source>
        <dbReference type="EMBL" id="GAA3838252.1"/>
    </source>
</evidence>
<keyword evidence="5 6" id="KW-0472">Membrane</keyword>
<evidence type="ECO:0000256" key="3">
    <source>
        <dbReference type="ARBA" id="ARBA00022692"/>
    </source>
</evidence>
<feature type="domain" description="Type II secretion system protein GspF" evidence="7">
    <location>
        <begin position="161"/>
        <end position="288"/>
    </location>
</feature>
<sequence>MKLTMLLGAGVGLGLWALIVWLVPPRPRLAHLVARLRSHAKPAIRPMAQQEGWAARLGTPFIGPLRSLGLPRRGIAADLALTEQSADSHLAEKASLGLIGLLLPTTVQTMVALDGNAQPWAVPAGAALAFATAGFLLPDMTVRARARRRRAAFRHALGSYLNLIHILLAGGAGLESALHDAVDIGQGWAFEQLRRTLNTARITRSSPWRALGGLGTRLGIEELTELAAALSLAGSEGSKIRASLSAKAAAMRHRDGAEAEGRANAATERMALPCMLMAFGFVIFVFYPAFTQITASL</sequence>
<dbReference type="Proteomes" id="UP001501009">
    <property type="component" value="Unassembled WGS sequence"/>
</dbReference>
<comment type="subcellular location">
    <subcellularLocation>
        <location evidence="1">Cell membrane</location>
        <topology evidence="1">Multi-pass membrane protein</topology>
    </subcellularLocation>
</comment>
<dbReference type="Pfam" id="PF00482">
    <property type="entry name" value="T2SSF"/>
    <property type="match status" value="1"/>
</dbReference>
<keyword evidence="4 6" id="KW-1133">Transmembrane helix</keyword>
<proteinExistence type="predicted"/>
<evidence type="ECO:0000256" key="5">
    <source>
        <dbReference type="ARBA" id="ARBA00023136"/>
    </source>
</evidence>
<evidence type="ECO:0000256" key="1">
    <source>
        <dbReference type="ARBA" id="ARBA00004651"/>
    </source>
</evidence>
<dbReference type="InterPro" id="IPR018076">
    <property type="entry name" value="T2SS_GspF_dom"/>
</dbReference>
<evidence type="ECO:0000256" key="4">
    <source>
        <dbReference type="ARBA" id="ARBA00022989"/>
    </source>
</evidence>
<accession>A0ABP7JAG6</accession>
<feature type="transmembrane region" description="Helical" evidence="6">
    <location>
        <begin position="119"/>
        <end position="140"/>
    </location>
</feature>
<evidence type="ECO:0000256" key="2">
    <source>
        <dbReference type="ARBA" id="ARBA00022475"/>
    </source>
</evidence>
<evidence type="ECO:0000256" key="6">
    <source>
        <dbReference type="SAM" id="Phobius"/>
    </source>
</evidence>
<keyword evidence="3 6" id="KW-0812">Transmembrane</keyword>
<gene>
    <name evidence="8" type="ORF">GCM10022403_083430</name>
</gene>
<dbReference type="PANTHER" id="PTHR35007">
    <property type="entry name" value="INTEGRAL MEMBRANE PROTEIN-RELATED"/>
    <property type="match status" value="1"/>
</dbReference>
<dbReference type="PANTHER" id="PTHR35007:SF1">
    <property type="entry name" value="PILUS ASSEMBLY PROTEIN"/>
    <property type="match status" value="1"/>
</dbReference>
<dbReference type="RefSeq" id="WP_275777310.1">
    <property type="nucleotide sequence ID" value="NZ_BAABDE010000034.1"/>
</dbReference>
<evidence type="ECO:0000259" key="7">
    <source>
        <dbReference type="Pfam" id="PF00482"/>
    </source>
</evidence>
<evidence type="ECO:0000313" key="9">
    <source>
        <dbReference type="Proteomes" id="UP001501009"/>
    </source>
</evidence>
<keyword evidence="2" id="KW-1003">Cell membrane</keyword>
<keyword evidence="9" id="KW-1185">Reference proteome</keyword>
<feature type="transmembrane region" description="Helical" evidence="6">
    <location>
        <begin position="270"/>
        <end position="290"/>
    </location>
</feature>